<reference evidence="2" key="1">
    <citation type="submission" date="2024-07" db="EMBL/GenBank/DDBJ databases">
        <title>Two chromosome-level genome assemblies of Korean endemic species Abeliophyllum distichum and Forsythia ovata (Oleaceae).</title>
        <authorList>
            <person name="Jang H."/>
        </authorList>
    </citation>
    <scope>NUCLEOTIDE SEQUENCE [LARGE SCALE GENOMIC DNA]</scope>
</reference>
<dbReference type="EMBL" id="JBFOLK010000009">
    <property type="protein sequence ID" value="KAL2487231.1"/>
    <property type="molecule type" value="Genomic_DNA"/>
</dbReference>
<keyword evidence="2" id="KW-1185">Reference proteome</keyword>
<sequence>MDSHPAEEPLVQYGKGSINSLTSCSVVLESSMTRAETLLLLMIGENKDYTKFKERNCAELFHKYRGIFGDMYDSKKYAISPSKLSKKGFDERTESLEKMPFSAEMRDEHVPSFGLFSTPGMECLDIYCREKRKNSSHADKEKKKVNSRALLSESVEKLASARDVLAAYLKSRFGPPSFEQCMQELNELGVFDRDENYECWAISLLREKRNWVRFVRCRLNHMKIKWMCFEYTNWLCNNLHSFD</sequence>
<dbReference type="AlphaFoldDB" id="A0ABD1RGI1"/>
<evidence type="ECO:0000313" key="2">
    <source>
        <dbReference type="Proteomes" id="UP001604336"/>
    </source>
</evidence>
<protein>
    <submittedName>
        <fullName evidence="1">Uncharacterized protein</fullName>
    </submittedName>
</protein>
<accession>A0ABD1RGI1</accession>
<evidence type="ECO:0000313" key="1">
    <source>
        <dbReference type="EMBL" id="KAL2487231.1"/>
    </source>
</evidence>
<organism evidence="1 2">
    <name type="scientific">Abeliophyllum distichum</name>
    <dbReference type="NCBI Taxonomy" id="126358"/>
    <lineage>
        <taxon>Eukaryota</taxon>
        <taxon>Viridiplantae</taxon>
        <taxon>Streptophyta</taxon>
        <taxon>Embryophyta</taxon>
        <taxon>Tracheophyta</taxon>
        <taxon>Spermatophyta</taxon>
        <taxon>Magnoliopsida</taxon>
        <taxon>eudicotyledons</taxon>
        <taxon>Gunneridae</taxon>
        <taxon>Pentapetalae</taxon>
        <taxon>asterids</taxon>
        <taxon>lamiids</taxon>
        <taxon>Lamiales</taxon>
        <taxon>Oleaceae</taxon>
        <taxon>Forsythieae</taxon>
        <taxon>Abeliophyllum</taxon>
    </lineage>
</organism>
<proteinExistence type="predicted"/>
<dbReference type="Proteomes" id="UP001604336">
    <property type="component" value="Unassembled WGS sequence"/>
</dbReference>
<comment type="caution">
    <text evidence="1">The sequence shown here is derived from an EMBL/GenBank/DDBJ whole genome shotgun (WGS) entry which is preliminary data.</text>
</comment>
<gene>
    <name evidence="1" type="ORF">Adt_31987</name>
</gene>
<name>A0ABD1RGI1_9LAMI</name>